<reference evidence="2" key="1">
    <citation type="submission" date="2016-06" db="EMBL/GenBank/DDBJ databases">
        <title>Parallel loss of symbiosis genes in relatives of nitrogen-fixing non-legume Parasponia.</title>
        <authorList>
            <person name="Van Velzen R."/>
            <person name="Holmer R."/>
            <person name="Bu F."/>
            <person name="Rutten L."/>
            <person name="Van Zeijl A."/>
            <person name="Liu W."/>
            <person name="Santuari L."/>
            <person name="Cao Q."/>
            <person name="Sharma T."/>
            <person name="Shen D."/>
            <person name="Roswanjaya Y."/>
            <person name="Wardhani T."/>
            <person name="Kalhor M.S."/>
            <person name="Jansen J."/>
            <person name="Van den Hoogen J."/>
            <person name="Gungor B."/>
            <person name="Hartog M."/>
            <person name="Hontelez J."/>
            <person name="Verver J."/>
            <person name="Yang W.-C."/>
            <person name="Schijlen E."/>
            <person name="Repin R."/>
            <person name="Schilthuizen M."/>
            <person name="Schranz E."/>
            <person name="Heidstra R."/>
            <person name="Miyata K."/>
            <person name="Fedorova E."/>
            <person name="Kohlen W."/>
            <person name="Bisseling T."/>
            <person name="Smit S."/>
            <person name="Geurts R."/>
        </authorList>
    </citation>
    <scope>NUCLEOTIDE SEQUENCE [LARGE SCALE GENOMIC DNA]</scope>
    <source>
        <strain evidence="2">cv. WU1-14</strain>
    </source>
</reference>
<gene>
    <name evidence="1" type="ORF">PanWU01x14_005250</name>
</gene>
<dbReference type="Proteomes" id="UP000237105">
    <property type="component" value="Unassembled WGS sequence"/>
</dbReference>
<evidence type="ECO:0000313" key="1">
    <source>
        <dbReference type="EMBL" id="PON80075.1"/>
    </source>
</evidence>
<name>A0A2P5E3G2_PARAD</name>
<dbReference type="EMBL" id="JXTB01000002">
    <property type="protein sequence ID" value="PON80075.1"/>
    <property type="molecule type" value="Genomic_DNA"/>
</dbReference>
<comment type="caution">
    <text evidence="1">The sequence shown here is derived from an EMBL/GenBank/DDBJ whole genome shotgun (WGS) entry which is preliminary data.</text>
</comment>
<protein>
    <submittedName>
        <fullName evidence="1">Uncharacterized protein</fullName>
    </submittedName>
</protein>
<sequence>MAAEALSVEAAVEVEEAEVAAELEVEEVAAVGAAAKRGEAVHRRRRLHLPVEVPRHHFPTFIPFLRRRGIRLLIIIDRLRLV</sequence>
<accession>A0A2P5E3G2</accession>
<evidence type="ECO:0000313" key="2">
    <source>
        <dbReference type="Proteomes" id="UP000237105"/>
    </source>
</evidence>
<keyword evidence="2" id="KW-1185">Reference proteome</keyword>
<dbReference type="AlphaFoldDB" id="A0A2P5E3G2"/>
<proteinExistence type="predicted"/>
<organism evidence="1 2">
    <name type="scientific">Parasponia andersonii</name>
    <name type="common">Sponia andersonii</name>
    <dbReference type="NCBI Taxonomy" id="3476"/>
    <lineage>
        <taxon>Eukaryota</taxon>
        <taxon>Viridiplantae</taxon>
        <taxon>Streptophyta</taxon>
        <taxon>Embryophyta</taxon>
        <taxon>Tracheophyta</taxon>
        <taxon>Spermatophyta</taxon>
        <taxon>Magnoliopsida</taxon>
        <taxon>eudicotyledons</taxon>
        <taxon>Gunneridae</taxon>
        <taxon>Pentapetalae</taxon>
        <taxon>rosids</taxon>
        <taxon>fabids</taxon>
        <taxon>Rosales</taxon>
        <taxon>Cannabaceae</taxon>
        <taxon>Parasponia</taxon>
    </lineage>
</organism>